<evidence type="ECO:0000313" key="2">
    <source>
        <dbReference type="Proteomes" id="UP001596481"/>
    </source>
</evidence>
<dbReference type="InterPro" id="IPR009409">
    <property type="entry name" value="DUF1059"/>
</dbReference>
<gene>
    <name evidence="1" type="ORF">ACFQJC_14985</name>
</gene>
<name>A0ABD5ZIR2_9EURY</name>
<keyword evidence="2" id="KW-1185">Reference proteome</keyword>
<reference evidence="1 2" key="1">
    <citation type="journal article" date="2019" name="Int. J. Syst. Evol. Microbiol.">
        <title>The Global Catalogue of Microorganisms (GCM) 10K type strain sequencing project: providing services to taxonomists for standard genome sequencing and annotation.</title>
        <authorList>
            <consortium name="The Broad Institute Genomics Platform"/>
            <consortium name="The Broad Institute Genome Sequencing Center for Infectious Disease"/>
            <person name="Wu L."/>
            <person name="Ma J."/>
        </authorList>
    </citation>
    <scope>NUCLEOTIDE SEQUENCE [LARGE SCALE GENOMIC DNA]</scope>
    <source>
        <strain evidence="1 2">DSM 29988</strain>
    </source>
</reference>
<sequence>MTKHVNCRDAGFDCSFEAEADDDDELVHEVQEHAKKAHDADFTREDVMGLAVSV</sequence>
<dbReference type="Proteomes" id="UP001596481">
    <property type="component" value="Unassembled WGS sequence"/>
</dbReference>
<dbReference type="Pfam" id="PF06348">
    <property type="entry name" value="DUF1059"/>
    <property type="match status" value="1"/>
</dbReference>
<dbReference type="RefSeq" id="WP_390224842.1">
    <property type="nucleotide sequence ID" value="NZ_JBHTAA010000005.1"/>
</dbReference>
<organism evidence="1 2">
    <name type="scientific">Haloferax namakaokahaiae</name>
    <dbReference type="NCBI Taxonomy" id="1748331"/>
    <lineage>
        <taxon>Archaea</taxon>
        <taxon>Methanobacteriati</taxon>
        <taxon>Methanobacteriota</taxon>
        <taxon>Stenosarchaea group</taxon>
        <taxon>Halobacteria</taxon>
        <taxon>Halobacteriales</taxon>
        <taxon>Haloferacaceae</taxon>
        <taxon>Haloferax</taxon>
    </lineage>
</organism>
<evidence type="ECO:0000313" key="1">
    <source>
        <dbReference type="EMBL" id="MFC7204820.1"/>
    </source>
</evidence>
<dbReference type="EMBL" id="JBHTAA010000005">
    <property type="protein sequence ID" value="MFC7204820.1"/>
    <property type="molecule type" value="Genomic_DNA"/>
</dbReference>
<dbReference type="AlphaFoldDB" id="A0ABD5ZIR2"/>
<comment type="caution">
    <text evidence="1">The sequence shown here is derived from an EMBL/GenBank/DDBJ whole genome shotgun (WGS) entry which is preliminary data.</text>
</comment>
<protein>
    <submittedName>
        <fullName evidence="1">DUF1059 domain-containing protein</fullName>
    </submittedName>
</protein>
<accession>A0ABD5ZIR2</accession>
<proteinExistence type="predicted"/>